<name>A0ABR4CM90_9HELO</name>
<reference evidence="1 2" key="1">
    <citation type="journal article" date="2024" name="Commun. Biol.">
        <title>Comparative genomic analysis of thermophilic fungi reveals convergent evolutionary adaptations and gene losses.</title>
        <authorList>
            <person name="Steindorff A.S."/>
            <person name="Aguilar-Pontes M.V."/>
            <person name="Robinson A.J."/>
            <person name="Andreopoulos B."/>
            <person name="LaButti K."/>
            <person name="Kuo A."/>
            <person name="Mondo S."/>
            <person name="Riley R."/>
            <person name="Otillar R."/>
            <person name="Haridas S."/>
            <person name="Lipzen A."/>
            <person name="Grimwood J."/>
            <person name="Schmutz J."/>
            <person name="Clum A."/>
            <person name="Reid I.D."/>
            <person name="Moisan M.C."/>
            <person name="Butler G."/>
            <person name="Nguyen T.T.M."/>
            <person name="Dewar K."/>
            <person name="Conant G."/>
            <person name="Drula E."/>
            <person name="Henrissat B."/>
            <person name="Hansel C."/>
            <person name="Singer S."/>
            <person name="Hutchinson M.I."/>
            <person name="de Vries R.P."/>
            <person name="Natvig D.O."/>
            <person name="Powell A.J."/>
            <person name="Tsang A."/>
            <person name="Grigoriev I.V."/>
        </authorList>
    </citation>
    <scope>NUCLEOTIDE SEQUENCE [LARGE SCALE GENOMIC DNA]</scope>
    <source>
        <strain evidence="1 2">CBS 494.80</strain>
    </source>
</reference>
<gene>
    <name evidence="1" type="ORF">VTL71DRAFT_13883</name>
</gene>
<comment type="caution">
    <text evidence="1">The sequence shown here is derived from an EMBL/GenBank/DDBJ whole genome shotgun (WGS) entry which is preliminary data.</text>
</comment>
<organism evidence="1 2">
    <name type="scientific">Oculimacula yallundae</name>
    <dbReference type="NCBI Taxonomy" id="86028"/>
    <lineage>
        <taxon>Eukaryota</taxon>
        <taxon>Fungi</taxon>
        <taxon>Dikarya</taxon>
        <taxon>Ascomycota</taxon>
        <taxon>Pezizomycotina</taxon>
        <taxon>Leotiomycetes</taxon>
        <taxon>Helotiales</taxon>
        <taxon>Ploettnerulaceae</taxon>
        <taxon>Oculimacula</taxon>
    </lineage>
</organism>
<keyword evidence="2" id="KW-1185">Reference proteome</keyword>
<dbReference type="EMBL" id="JAZHXI010000006">
    <property type="protein sequence ID" value="KAL2070857.1"/>
    <property type="molecule type" value="Genomic_DNA"/>
</dbReference>
<dbReference type="Proteomes" id="UP001595075">
    <property type="component" value="Unassembled WGS sequence"/>
</dbReference>
<sequence>MVESPFLSLWCSHDLRLYRLAKNKTHWQADSETSRTPFRVWTMVPCIRRVNGLSDLLIVIVPTGAQRSPPTEFSTCTGTAAVLDFIDLYDSASTDEINPRAAINFSMEREFQGIKEEFINRGYFLKHVAELVHKRTLAHESHWDRISITDMSNWTRPKIIFLEAMPLPVMHSTKRGFGMLSGDSTDYRGSVVFVNFLKKETGVMSASRHEDQHLMSSECLERVYRPMIRVLPDAVLKEKECYDPLFHVSEVHREVDASGK</sequence>
<evidence type="ECO:0000313" key="2">
    <source>
        <dbReference type="Proteomes" id="UP001595075"/>
    </source>
</evidence>
<proteinExistence type="predicted"/>
<protein>
    <submittedName>
        <fullName evidence="1">Uncharacterized protein</fullName>
    </submittedName>
</protein>
<evidence type="ECO:0000313" key="1">
    <source>
        <dbReference type="EMBL" id="KAL2070857.1"/>
    </source>
</evidence>
<accession>A0ABR4CM90</accession>